<dbReference type="AlphaFoldDB" id="A0A1M6LZW0"/>
<dbReference type="Pfam" id="PF00296">
    <property type="entry name" value="Bac_luciferase"/>
    <property type="match status" value="1"/>
</dbReference>
<dbReference type="EMBL" id="FRAB01000006">
    <property type="protein sequence ID" value="SHJ76789.1"/>
    <property type="molecule type" value="Genomic_DNA"/>
</dbReference>
<accession>A0A1M6LZW0</accession>
<protein>
    <submittedName>
        <fullName evidence="3">Luciferase family oxidoreductase, group 1</fullName>
    </submittedName>
</protein>
<organism evidence="3 4">
    <name type="scientific">Paraburkholderia terricola</name>
    <dbReference type="NCBI Taxonomy" id="169427"/>
    <lineage>
        <taxon>Bacteria</taxon>
        <taxon>Pseudomonadati</taxon>
        <taxon>Pseudomonadota</taxon>
        <taxon>Betaproteobacteria</taxon>
        <taxon>Burkholderiales</taxon>
        <taxon>Burkholderiaceae</taxon>
        <taxon>Paraburkholderia</taxon>
    </lineage>
</organism>
<dbReference type="Gene3D" id="3.20.20.30">
    <property type="entry name" value="Luciferase-like domain"/>
    <property type="match status" value="1"/>
</dbReference>
<dbReference type="GO" id="GO:0005829">
    <property type="term" value="C:cytosol"/>
    <property type="evidence" value="ECO:0007669"/>
    <property type="project" value="TreeGrafter"/>
</dbReference>
<evidence type="ECO:0000256" key="1">
    <source>
        <dbReference type="ARBA" id="ARBA00007789"/>
    </source>
</evidence>
<dbReference type="PANTHER" id="PTHR30137:SF20">
    <property type="entry name" value="N-ACETYL-S-ALKYLCYSTEINE MONOOXYGENASE"/>
    <property type="match status" value="1"/>
</dbReference>
<dbReference type="PANTHER" id="PTHR30137">
    <property type="entry name" value="LUCIFERASE-LIKE MONOOXYGENASE"/>
    <property type="match status" value="1"/>
</dbReference>
<comment type="similarity">
    <text evidence="1">To bacterial alkanal monooxygenase alpha and beta chains.</text>
</comment>
<reference evidence="3 4" key="1">
    <citation type="submission" date="2016-11" db="EMBL/GenBank/DDBJ databases">
        <authorList>
            <person name="Jaros S."/>
            <person name="Januszkiewicz K."/>
            <person name="Wedrychowicz H."/>
        </authorList>
    </citation>
    <scope>NUCLEOTIDE SEQUENCE [LARGE SCALE GENOMIC DNA]</scope>
    <source>
        <strain evidence="3 4">LMG 20594</strain>
    </source>
</reference>
<dbReference type="Proteomes" id="UP000184395">
    <property type="component" value="Unassembled WGS sequence"/>
</dbReference>
<feature type="domain" description="Luciferase-like" evidence="2">
    <location>
        <begin position="18"/>
        <end position="311"/>
    </location>
</feature>
<dbReference type="RefSeq" id="WP_073428014.1">
    <property type="nucleotide sequence ID" value="NZ_CADFGY010000007.1"/>
</dbReference>
<sequence length="354" mass="37990">MTAYALSLLDKSPIARGETATQALTRTIDLARHAEAWGYRRYWLAEHHNTSQLACPSPEILIAHILARTSRIRVGSGGVMLQHYSPYKVAENFNLLASLAPGRVDLGIGKAPGGLPLSTRALQSAHDPAHKPDFAALAFELNGHLVDRPAGNPEHSAADGEEQFGSVLRATPLPPSPARPFLLGASIESAALAAWLGWDFVYAAHINGAPDEIERAFGRYRAASNGRKPLLAISVIAAQSADEAARLASDTRRFRVQVGDQQPVTVGSIAQAEEFVRQAGGGAHRIDERETHIVHGTPDAVHDTLGELQDRYGVEEFIIDNPVTDATQRIASVRLLARGLLHGETPHAAEAARG</sequence>
<name>A0A1M6LZW0_9BURK</name>
<proteinExistence type="predicted"/>
<dbReference type="InterPro" id="IPR019949">
    <property type="entry name" value="CmoO-like"/>
</dbReference>
<dbReference type="InterPro" id="IPR011251">
    <property type="entry name" value="Luciferase-like_dom"/>
</dbReference>
<dbReference type="SUPFAM" id="SSF51679">
    <property type="entry name" value="Bacterial luciferase-like"/>
    <property type="match status" value="1"/>
</dbReference>
<evidence type="ECO:0000313" key="4">
    <source>
        <dbReference type="Proteomes" id="UP000184395"/>
    </source>
</evidence>
<dbReference type="OrthoDB" id="9780518at2"/>
<evidence type="ECO:0000313" key="3">
    <source>
        <dbReference type="EMBL" id="SHJ76789.1"/>
    </source>
</evidence>
<dbReference type="GO" id="GO:0016705">
    <property type="term" value="F:oxidoreductase activity, acting on paired donors, with incorporation or reduction of molecular oxygen"/>
    <property type="evidence" value="ECO:0007669"/>
    <property type="project" value="InterPro"/>
</dbReference>
<dbReference type="InterPro" id="IPR050766">
    <property type="entry name" value="Bact_Lucif_Oxidored"/>
</dbReference>
<dbReference type="STRING" id="169427.SAMN05192548_100697"/>
<dbReference type="InterPro" id="IPR036661">
    <property type="entry name" value="Luciferase-like_sf"/>
</dbReference>
<gene>
    <name evidence="3" type="ORF">SAMN05192548_100697</name>
</gene>
<dbReference type="NCBIfam" id="TIGR03558">
    <property type="entry name" value="oxido_grp_1"/>
    <property type="match status" value="1"/>
</dbReference>
<evidence type="ECO:0000259" key="2">
    <source>
        <dbReference type="Pfam" id="PF00296"/>
    </source>
</evidence>